<protein>
    <submittedName>
        <fullName evidence="1">Uncharacterized protein</fullName>
    </submittedName>
</protein>
<sequence>MRLTESAPRRSSMAPPIYFSDRPSKLMTAWTDANPGRRFYVGEMADVIIGI</sequence>
<keyword evidence="2" id="KW-1185">Reference proteome</keyword>
<dbReference type="AlphaFoldDB" id="A0AA87ZYG0"/>
<organism evidence="1 2">
    <name type="scientific">Ficus carica</name>
    <name type="common">Common fig</name>
    <dbReference type="NCBI Taxonomy" id="3494"/>
    <lineage>
        <taxon>Eukaryota</taxon>
        <taxon>Viridiplantae</taxon>
        <taxon>Streptophyta</taxon>
        <taxon>Embryophyta</taxon>
        <taxon>Tracheophyta</taxon>
        <taxon>Spermatophyta</taxon>
        <taxon>Magnoliopsida</taxon>
        <taxon>eudicotyledons</taxon>
        <taxon>Gunneridae</taxon>
        <taxon>Pentapetalae</taxon>
        <taxon>rosids</taxon>
        <taxon>fabids</taxon>
        <taxon>Rosales</taxon>
        <taxon>Moraceae</taxon>
        <taxon>Ficeae</taxon>
        <taxon>Ficus</taxon>
    </lineage>
</organism>
<name>A0AA87ZYG0_FICCA</name>
<proteinExistence type="predicted"/>
<dbReference type="EMBL" id="BTGU01000022">
    <property type="protein sequence ID" value="GMN46139.1"/>
    <property type="molecule type" value="Genomic_DNA"/>
</dbReference>
<dbReference type="Proteomes" id="UP001187192">
    <property type="component" value="Unassembled WGS sequence"/>
</dbReference>
<accession>A0AA87ZYG0</accession>
<evidence type="ECO:0000313" key="2">
    <source>
        <dbReference type="Proteomes" id="UP001187192"/>
    </source>
</evidence>
<gene>
    <name evidence="1" type="ORF">TIFTF001_015337</name>
</gene>
<evidence type="ECO:0000313" key="1">
    <source>
        <dbReference type="EMBL" id="GMN46139.1"/>
    </source>
</evidence>
<reference evidence="1" key="1">
    <citation type="submission" date="2023-07" db="EMBL/GenBank/DDBJ databases">
        <title>draft genome sequence of fig (Ficus carica).</title>
        <authorList>
            <person name="Takahashi T."/>
            <person name="Nishimura K."/>
        </authorList>
    </citation>
    <scope>NUCLEOTIDE SEQUENCE</scope>
</reference>
<comment type="caution">
    <text evidence="1">The sequence shown here is derived from an EMBL/GenBank/DDBJ whole genome shotgun (WGS) entry which is preliminary data.</text>
</comment>